<proteinExistence type="predicted"/>
<reference evidence="1 2" key="1">
    <citation type="submission" date="2015-11" db="EMBL/GenBank/DDBJ databases">
        <title>Genomic analysis of 38 Legionella species identifies large and diverse effector repertoires.</title>
        <authorList>
            <person name="Burstein D."/>
            <person name="Amaro F."/>
            <person name="Zusman T."/>
            <person name="Lifshitz Z."/>
            <person name="Cohen O."/>
            <person name="Gilbert J.A."/>
            <person name="Pupko T."/>
            <person name="Shuman H.A."/>
            <person name="Segal G."/>
        </authorList>
    </citation>
    <scope>NUCLEOTIDE SEQUENCE [LARGE SCALE GENOMIC DNA]</scope>
    <source>
        <strain evidence="1 2">SC-63-C7</strain>
    </source>
</reference>
<evidence type="ECO:0008006" key="3">
    <source>
        <dbReference type="Google" id="ProtNLM"/>
    </source>
</evidence>
<sequence>MVCIVEFEEGIRFNFAQNKYLQKVWVEALKHCFNKDIAQLAYLLDIPQERLAKVHQGVSYLPDDKADELAKLFLIAFGD</sequence>
<name>A0A0W0Y986_9GAMM</name>
<dbReference type="RefSeq" id="WP_058515740.1">
    <property type="nucleotide sequence ID" value="NZ_CAAAIH010000001.1"/>
</dbReference>
<comment type="caution">
    <text evidence="1">The sequence shown here is derived from an EMBL/GenBank/DDBJ whole genome shotgun (WGS) entry which is preliminary data.</text>
</comment>
<dbReference type="Proteomes" id="UP000054703">
    <property type="component" value="Unassembled WGS sequence"/>
</dbReference>
<protein>
    <recommendedName>
        <fullName evidence="3">XRE family transcriptional regulator</fullName>
    </recommendedName>
</protein>
<dbReference type="OrthoDB" id="5646940at2"/>
<gene>
    <name evidence="1" type="ORF">Lsan_3855</name>
</gene>
<dbReference type="AlphaFoldDB" id="A0A0W0Y986"/>
<dbReference type="STRING" id="45074.Lsan_3855"/>
<organism evidence="1 2">
    <name type="scientific">Legionella santicrucis</name>
    <dbReference type="NCBI Taxonomy" id="45074"/>
    <lineage>
        <taxon>Bacteria</taxon>
        <taxon>Pseudomonadati</taxon>
        <taxon>Pseudomonadota</taxon>
        <taxon>Gammaproteobacteria</taxon>
        <taxon>Legionellales</taxon>
        <taxon>Legionellaceae</taxon>
        <taxon>Legionella</taxon>
    </lineage>
</organism>
<keyword evidence="2" id="KW-1185">Reference proteome</keyword>
<evidence type="ECO:0000313" key="2">
    <source>
        <dbReference type="Proteomes" id="UP000054703"/>
    </source>
</evidence>
<accession>A0A0W0Y986</accession>
<dbReference type="PATRIC" id="fig|45074.5.peg.4140"/>
<evidence type="ECO:0000313" key="1">
    <source>
        <dbReference type="EMBL" id="KTD53445.1"/>
    </source>
</evidence>
<dbReference type="EMBL" id="LNYU01000091">
    <property type="protein sequence ID" value="KTD53445.1"/>
    <property type="molecule type" value="Genomic_DNA"/>
</dbReference>